<keyword evidence="1" id="KW-1133">Transmembrane helix</keyword>
<feature type="transmembrane region" description="Helical" evidence="1">
    <location>
        <begin position="62"/>
        <end position="88"/>
    </location>
</feature>
<feature type="transmembrane region" description="Helical" evidence="1">
    <location>
        <begin position="100"/>
        <end position="120"/>
    </location>
</feature>
<feature type="transmembrane region" description="Helical" evidence="1">
    <location>
        <begin position="162"/>
        <end position="188"/>
    </location>
</feature>
<evidence type="ECO:0000313" key="2">
    <source>
        <dbReference type="EMBL" id="WFD09588.1"/>
    </source>
</evidence>
<evidence type="ECO:0000256" key="1">
    <source>
        <dbReference type="SAM" id="Phobius"/>
    </source>
</evidence>
<feature type="transmembrane region" description="Helical" evidence="1">
    <location>
        <begin position="30"/>
        <end position="50"/>
    </location>
</feature>
<dbReference type="Gene3D" id="1.10.1760.20">
    <property type="match status" value="1"/>
</dbReference>
<gene>
    <name evidence="2" type="primary">thiT</name>
    <name evidence="2" type="ORF">P4S50_14510</name>
</gene>
<dbReference type="EMBL" id="CP120733">
    <property type="protein sequence ID" value="WFD09588.1"/>
    <property type="molecule type" value="Genomic_DNA"/>
</dbReference>
<protein>
    <submittedName>
        <fullName evidence="2">Energy-coupled thiamine transporter ThiT</fullName>
    </submittedName>
</protein>
<sequence length="202" mass="22231">MKNSIILGISILLLILYVWDLKKHKLDLRSIITVGIFSGISYILYIIQFIKYPQGGGISLFSMVPVMLISMMYGRTVGLTGGLVFGLLKMLNGMFVVHPAQFLLDYILSTMGIGLACTFGRESKSKIFAGCLFAVIVSVGINIISGAVYFGQYAPEGMNVWWYSFIYNASSAGVEGVLCAVIVSILPIEKFMNSRYVKAYKS</sequence>
<keyword evidence="1" id="KW-0812">Transmembrane</keyword>
<keyword evidence="3" id="KW-1185">Reference proteome</keyword>
<accession>A0ABY8E9K8</accession>
<dbReference type="Proteomes" id="UP001222800">
    <property type="component" value="Chromosome"/>
</dbReference>
<dbReference type="NCBIfam" id="TIGR02357">
    <property type="entry name" value="ECF_ThiT_YuaJ"/>
    <property type="match status" value="1"/>
</dbReference>
<organism evidence="2 3">
    <name type="scientific">Tepidibacter hydrothermalis</name>
    <dbReference type="NCBI Taxonomy" id="3036126"/>
    <lineage>
        <taxon>Bacteria</taxon>
        <taxon>Bacillati</taxon>
        <taxon>Bacillota</taxon>
        <taxon>Clostridia</taxon>
        <taxon>Peptostreptococcales</taxon>
        <taxon>Peptostreptococcaceae</taxon>
        <taxon>Tepidibacter</taxon>
    </lineage>
</organism>
<feature type="transmembrane region" description="Helical" evidence="1">
    <location>
        <begin position="127"/>
        <end position="150"/>
    </location>
</feature>
<evidence type="ECO:0000313" key="3">
    <source>
        <dbReference type="Proteomes" id="UP001222800"/>
    </source>
</evidence>
<keyword evidence="1" id="KW-0472">Membrane</keyword>
<reference evidence="2 3" key="1">
    <citation type="submission" date="2023-03" db="EMBL/GenBank/DDBJ databases">
        <title>Complete genome sequence of Tepidibacter sp. SWIR-1, isolated from a deep-sea hydrothermal vent.</title>
        <authorList>
            <person name="Li X."/>
        </authorList>
    </citation>
    <scope>NUCLEOTIDE SEQUENCE [LARGE SCALE GENOMIC DNA]</scope>
    <source>
        <strain evidence="2 3">SWIR-1</strain>
    </source>
</reference>
<name>A0ABY8E9K8_9FIRM</name>
<dbReference type="InterPro" id="IPR012651">
    <property type="entry name" value="Thia_Transptr_ThiT"/>
</dbReference>
<dbReference type="RefSeq" id="WP_277731518.1">
    <property type="nucleotide sequence ID" value="NZ_CP120733.1"/>
</dbReference>
<dbReference type="Pfam" id="PF09515">
    <property type="entry name" value="Thia_YuaJ"/>
    <property type="match status" value="1"/>
</dbReference>
<proteinExistence type="predicted"/>